<feature type="compositionally biased region" description="Basic and acidic residues" evidence="1">
    <location>
        <begin position="1"/>
        <end position="11"/>
    </location>
</feature>
<evidence type="ECO:0000313" key="2">
    <source>
        <dbReference type="EMBL" id="KAE8125039.1"/>
    </source>
</evidence>
<evidence type="ECO:0000313" key="3">
    <source>
        <dbReference type="Proteomes" id="UP000327013"/>
    </source>
</evidence>
<dbReference type="EMBL" id="CM017328">
    <property type="protein sequence ID" value="KAE8125039.1"/>
    <property type="molecule type" value="Genomic_DNA"/>
</dbReference>
<proteinExistence type="predicted"/>
<gene>
    <name evidence="2" type="ORF">FH972_019876</name>
</gene>
<reference evidence="2 3" key="1">
    <citation type="submission" date="2019-06" db="EMBL/GenBank/DDBJ databases">
        <title>A chromosomal-level reference genome of Carpinus fangiana (Coryloideae, Betulaceae).</title>
        <authorList>
            <person name="Yang X."/>
            <person name="Wang Z."/>
            <person name="Zhang L."/>
            <person name="Hao G."/>
            <person name="Liu J."/>
            <person name="Yang Y."/>
        </authorList>
    </citation>
    <scope>NUCLEOTIDE SEQUENCE [LARGE SCALE GENOMIC DNA]</scope>
    <source>
        <strain evidence="2">Cfa_2016G</strain>
        <tissue evidence="2">Leaf</tissue>
    </source>
</reference>
<protein>
    <submittedName>
        <fullName evidence="2">Uncharacterized protein</fullName>
    </submittedName>
</protein>
<keyword evidence="3" id="KW-1185">Reference proteome</keyword>
<feature type="compositionally biased region" description="Polar residues" evidence="1">
    <location>
        <begin position="13"/>
        <end position="25"/>
    </location>
</feature>
<dbReference type="Proteomes" id="UP000327013">
    <property type="component" value="Chromosome 8"/>
</dbReference>
<name>A0A5N6RTQ5_9ROSI</name>
<feature type="region of interest" description="Disordered" evidence="1">
    <location>
        <begin position="1"/>
        <end position="25"/>
    </location>
</feature>
<evidence type="ECO:0000256" key="1">
    <source>
        <dbReference type="SAM" id="MobiDB-lite"/>
    </source>
</evidence>
<sequence>MLDLFKSKMEKLQPQQPRSTMSNEQGTMTCFANDAYGYGQVMGSEWNEVVTIPLAEVIDISNFLTPPLQ</sequence>
<dbReference type="AlphaFoldDB" id="A0A5N6RTQ5"/>
<organism evidence="2 3">
    <name type="scientific">Carpinus fangiana</name>
    <dbReference type="NCBI Taxonomy" id="176857"/>
    <lineage>
        <taxon>Eukaryota</taxon>
        <taxon>Viridiplantae</taxon>
        <taxon>Streptophyta</taxon>
        <taxon>Embryophyta</taxon>
        <taxon>Tracheophyta</taxon>
        <taxon>Spermatophyta</taxon>
        <taxon>Magnoliopsida</taxon>
        <taxon>eudicotyledons</taxon>
        <taxon>Gunneridae</taxon>
        <taxon>Pentapetalae</taxon>
        <taxon>rosids</taxon>
        <taxon>fabids</taxon>
        <taxon>Fagales</taxon>
        <taxon>Betulaceae</taxon>
        <taxon>Carpinus</taxon>
    </lineage>
</organism>
<accession>A0A5N6RTQ5</accession>